<accession>A0A077LUT1</accession>
<dbReference type="AlphaFoldDB" id="A0A077LUT1"/>
<evidence type="ECO:0000256" key="2">
    <source>
        <dbReference type="ARBA" id="ARBA00009765"/>
    </source>
</evidence>
<keyword evidence="13" id="KW-1185">Reference proteome</keyword>
<feature type="transmembrane region" description="Helical" evidence="11">
    <location>
        <begin position="276"/>
        <end position="299"/>
    </location>
</feature>
<evidence type="ECO:0000256" key="9">
    <source>
        <dbReference type="ARBA" id="ARBA00023065"/>
    </source>
</evidence>
<dbReference type="GO" id="GO:0015087">
    <property type="term" value="F:cobalt ion transmembrane transporter activity"/>
    <property type="evidence" value="ECO:0007669"/>
    <property type="project" value="TreeGrafter"/>
</dbReference>
<comment type="subcellular location">
    <subcellularLocation>
        <location evidence="1">Cell membrane</location>
        <topology evidence="1">Multi-pass membrane protein</topology>
    </subcellularLocation>
</comment>
<name>A0A077LUT1_9MICO</name>
<keyword evidence="9" id="KW-0406">Ion transport</keyword>
<dbReference type="InterPro" id="IPR002523">
    <property type="entry name" value="MgTranspt_CorA/ZnTranspt_ZntB"/>
</dbReference>
<keyword evidence="4" id="KW-1003">Cell membrane</keyword>
<keyword evidence="6 11" id="KW-0812">Transmembrane</keyword>
<evidence type="ECO:0000256" key="4">
    <source>
        <dbReference type="ARBA" id="ARBA00022475"/>
    </source>
</evidence>
<dbReference type="RefSeq" id="WP_200901129.1">
    <property type="nucleotide sequence ID" value="NZ_HF570958.1"/>
</dbReference>
<dbReference type="STRING" id="1194083.BN12_130016"/>
<dbReference type="Proteomes" id="UP000035721">
    <property type="component" value="Unassembled WGS sequence"/>
</dbReference>
<evidence type="ECO:0000256" key="5">
    <source>
        <dbReference type="ARBA" id="ARBA00022519"/>
    </source>
</evidence>
<gene>
    <name evidence="12" type="ORF">BN12_130016</name>
</gene>
<sequence>MANGVQWVDSGTGEARRLEESEIPDVLGRDDGWLWLDVPEPDDTVARLLTETLGIHPKAVADGLTRNHIARLHHYHDGLYLALHRPLPGEAGHVHYLELDLYIAPGYLVTVHGPRNPIVDVETLLVETDEVRQRLIAGRLRPRTPMALAYALVSALTNAEERIVNTFAQEVGLLEQRVMRQADEENPQDFLDELFTVRHTLLTVRTMAAQGAEVMGRAANLMTDLDADDQRRLRDIYDQYRRLDRVTGSQLEFLEGVTAFYRARTDTRMTIAAERLAVIAAVTLPVAAISGVMGMNVIVNASTHWTLLISLLVVMGCLSGWLLRWAHRQGWW</sequence>
<evidence type="ECO:0000313" key="13">
    <source>
        <dbReference type="Proteomes" id="UP000035721"/>
    </source>
</evidence>
<dbReference type="SUPFAM" id="SSF144083">
    <property type="entry name" value="Magnesium transport protein CorA, transmembrane region"/>
    <property type="match status" value="1"/>
</dbReference>
<dbReference type="InterPro" id="IPR045863">
    <property type="entry name" value="CorA_TM1_TM2"/>
</dbReference>
<dbReference type="Pfam" id="PF01544">
    <property type="entry name" value="CorA"/>
    <property type="match status" value="1"/>
</dbReference>
<dbReference type="EMBL" id="CAJB01000035">
    <property type="protein sequence ID" value="CCH76477.1"/>
    <property type="molecule type" value="Genomic_DNA"/>
</dbReference>
<dbReference type="Gene3D" id="3.30.460.20">
    <property type="entry name" value="CorA soluble domain-like"/>
    <property type="match status" value="1"/>
</dbReference>
<dbReference type="GO" id="GO:0015095">
    <property type="term" value="F:magnesium ion transmembrane transporter activity"/>
    <property type="evidence" value="ECO:0007669"/>
    <property type="project" value="TreeGrafter"/>
</dbReference>
<evidence type="ECO:0000256" key="8">
    <source>
        <dbReference type="ARBA" id="ARBA00022989"/>
    </source>
</evidence>
<evidence type="ECO:0000256" key="7">
    <source>
        <dbReference type="ARBA" id="ARBA00022833"/>
    </source>
</evidence>
<keyword evidence="10 11" id="KW-0472">Membrane</keyword>
<proteinExistence type="inferred from homology"/>
<protein>
    <submittedName>
        <fullName evidence="12">Putative metal ion transport protein</fullName>
    </submittedName>
</protein>
<comment type="similarity">
    <text evidence="2">Belongs to the CorA metal ion transporter (MIT) (TC 1.A.35) family.</text>
</comment>
<keyword evidence="8 11" id="KW-1133">Transmembrane helix</keyword>
<keyword evidence="3" id="KW-0813">Transport</keyword>
<keyword evidence="7" id="KW-0862">Zinc</keyword>
<dbReference type="GO" id="GO:0050897">
    <property type="term" value="F:cobalt ion binding"/>
    <property type="evidence" value="ECO:0007669"/>
    <property type="project" value="TreeGrafter"/>
</dbReference>
<organism evidence="12 13">
    <name type="scientific">Nostocoides japonicum T1-X7</name>
    <dbReference type="NCBI Taxonomy" id="1194083"/>
    <lineage>
        <taxon>Bacteria</taxon>
        <taxon>Bacillati</taxon>
        <taxon>Actinomycetota</taxon>
        <taxon>Actinomycetes</taxon>
        <taxon>Micrococcales</taxon>
        <taxon>Intrasporangiaceae</taxon>
        <taxon>Nostocoides</taxon>
    </lineage>
</organism>
<evidence type="ECO:0000313" key="12">
    <source>
        <dbReference type="EMBL" id="CCH76477.1"/>
    </source>
</evidence>
<dbReference type="CDD" id="cd12822">
    <property type="entry name" value="TmCorA-like"/>
    <property type="match status" value="1"/>
</dbReference>
<evidence type="ECO:0000256" key="3">
    <source>
        <dbReference type="ARBA" id="ARBA00022448"/>
    </source>
</evidence>
<comment type="caution">
    <text evidence="12">The sequence shown here is derived from an EMBL/GenBank/DDBJ whole genome shotgun (WGS) entry which is preliminary data.</text>
</comment>
<dbReference type="Gene3D" id="1.20.58.340">
    <property type="entry name" value="Magnesium transport protein CorA, transmembrane region"/>
    <property type="match status" value="2"/>
</dbReference>
<dbReference type="PANTHER" id="PTHR46494:SF3">
    <property type="entry name" value="ZINC TRANSPORT PROTEIN ZNTB"/>
    <property type="match status" value="1"/>
</dbReference>
<keyword evidence="5" id="KW-0997">Cell inner membrane</keyword>
<evidence type="ECO:0000256" key="1">
    <source>
        <dbReference type="ARBA" id="ARBA00004651"/>
    </source>
</evidence>
<dbReference type="SUPFAM" id="SSF143865">
    <property type="entry name" value="CorA soluble domain-like"/>
    <property type="match status" value="1"/>
</dbReference>
<evidence type="ECO:0000256" key="11">
    <source>
        <dbReference type="SAM" id="Phobius"/>
    </source>
</evidence>
<evidence type="ECO:0000256" key="10">
    <source>
        <dbReference type="ARBA" id="ARBA00023136"/>
    </source>
</evidence>
<dbReference type="GO" id="GO:0005886">
    <property type="term" value="C:plasma membrane"/>
    <property type="evidence" value="ECO:0007669"/>
    <property type="project" value="UniProtKB-SubCell"/>
</dbReference>
<dbReference type="GO" id="GO:0000287">
    <property type="term" value="F:magnesium ion binding"/>
    <property type="evidence" value="ECO:0007669"/>
    <property type="project" value="TreeGrafter"/>
</dbReference>
<feature type="transmembrane region" description="Helical" evidence="11">
    <location>
        <begin position="305"/>
        <end position="323"/>
    </location>
</feature>
<reference evidence="12 13" key="1">
    <citation type="journal article" date="2013" name="ISME J.">
        <title>A metabolic model for members of the genus Tetrasphaera involved in enhanced biological phosphorus removal.</title>
        <authorList>
            <person name="Kristiansen R."/>
            <person name="Nguyen H.T.T."/>
            <person name="Saunders A.M."/>
            <person name="Nielsen J.L."/>
            <person name="Wimmer R."/>
            <person name="Le V.Q."/>
            <person name="McIlroy S.J."/>
            <person name="Petrovski S."/>
            <person name="Seviour R.J."/>
            <person name="Calteau A."/>
            <person name="Nielsen K.L."/>
            <person name="Nielsen P.H."/>
        </authorList>
    </citation>
    <scope>NUCLEOTIDE SEQUENCE [LARGE SCALE GENOMIC DNA]</scope>
    <source>
        <strain evidence="12 13">T1-X7</strain>
    </source>
</reference>
<dbReference type="PANTHER" id="PTHR46494">
    <property type="entry name" value="CORA FAMILY METAL ION TRANSPORTER (EUROFUNG)"/>
    <property type="match status" value="1"/>
</dbReference>
<evidence type="ECO:0000256" key="6">
    <source>
        <dbReference type="ARBA" id="ARBA00022692"/>
    </source>
</evidence>
<dbReference type="InterPro" id="IPR045861">
    <property type="entry name" value="CorA_cytoplasmic_dom"/>
</dbReference>